<evidence type="ECO:0000313" key="1">
    <source>
        <dbReference type="EMBL" id="PBK87056.1"/>
    </source>
</evidence>
<accession>A0A2H3DHY1</accession>
<evidence type="ECO:0000313" key="2">
    <source>
        <dbReference type="Proteomes" id="UP000217790"/>
    </source>
</evidence>
<protein>
    <submittedName>
        <fullName evidence="1">Uncharacterized protein</fullName>
    </submittedName>
</protein>
<sequence>MRSSRYFGRLSSRIFVCLGWHSISIPISYVFSQTLSLFASSMSRSSPLTYSVARRVGNRGGRLPLISLHMNLNAALLELFTQWPLSDGSRFDPGEIRSLTMLSYCDYDGVPTSTNALESVLKHIDTGAIIQLGFQDILSSKSLSLGPFLIHLMPLLVVRRISSRDNIMP</sequence>
<organism evidence="1 2">
    <name type="scientific">Armillaria gallica</name>
    <name type="common">Bulbous honey fungus</name>
    <name type="synonym">Armillaria bulbosa</name>
    <dbReference type="NCBI Taxonomy" id="47427"/>
    <lineage>
        <taxon>Eukaryota</taxon>
        <taxon>Fungi</taxon>
        <taxon>Dikarya</taxon>
        <taxon>Basidiomycota</taxon>
        <taxon>Agaricomycotina</taxon>
        <taxon>Agaricomycetes</taxon>
        <taxon>Agaricomycetidae</taxon>
        <taxon>Agaricales</taxon>
        <taxon>Marasmiineae</taxon>
        <taxon>Physalacriaceae</taxon>
        <taxon>Armillaria</taxon>
    </lineage>
</organism>
<name>A0A2H3DHY1_ARMGA</name>
<dbReference type="AlphaFoldDB" id="A0A2H3DHY1"/>
<dbReference type="OrthoDB" id="10354658at2759"/>
<dbReference type="EMBL" id="KZ293681">
    <property type="protein sequence ID" value="PBK87056.1"/>
    <property type="molecule type" value="Genomic_DNA"/>
</dbReference>
<gene>
    <name evidence="1" type="ORF">ARMGADRAFT_476715</name>
</gene>
<dbReference type="InParanoid" id="A0A2H3DHY1"/>
<proteinExistence type="predicted"/>
<reference evidence="2" key="1">
    <citation type="journal article" date="2017" name="Nat. Ecol. Evol.">
        <title>Genome expansion and lineage-specific genetic innovations in the forest pathogenic fungi Armillaria.</title>
        <authorList>
            <person name="Sipos G."/>
            <person name="Prasanna A.N."/>
            <person name="Walter M.C."/>
            <person name="O'Connor E."/>
            <person name="Balint B."/>
            <person name="Krizsan K."/>
            <person name="Kiss B."/>
            <person name="Hess J."/>
            <person name="Varga T."/>
            <person name="Slot J."/>
            <person name="Riley R."/>
            <person name="Boka B."/>
            <person name="Rigling D."/>
            <person name="Barry K."/>
            <person name="Lee J."/>
            <person name="Mihaltcheva S."/>
            <person name="LaButti K."/>
            <person name="Lipzen A."/>
            <person name="Waldron R."/>
            <person name="Moloney N.M."/>
            <person name="Sperisen C."/>
            <person name="Kredics L."/>
            <person name="Vagvoelgyi C."/>
            <person name="Patrignani A."/>
            <person name="Fitzpatrick D."/>
            <person name="Nagy I."/>
            <person name="Doyle S."/>
            <person name="Anderson J.B."/>
            <person name="Grigoriev I.V."/>
            <person name="Gueldener U."/>
            <person name="Muensterkoetter M."/>
            <person name="Nagy L.G."/>
        </authorList>
    </citation>
    <scope>NUCLEOTIDE SEQUENCE [LARGE SCALE GENOMIC DNA]</scope>
    <source>
        <strain evidence="2">Ar21-2</strain>
    </source>
</reference>
<keyword evidence="2" id="KW-1185">Reference proteome</keyword>
<dbReference type="Proteomes" id="UP000217790">
    <property type="component" value="Unassembled WGS sequence"/>
</dbReference>